<sequence>MLSAPGCTTRFAISIFIACCACLFIVIFIFSESFSKASWDYAQKAQDKIGSAINKHASPTEVYNCADPYRRPGYLYIDPDDYKNTRWIPYTQEFLDGDVPSYAEYPAPGGMDVFFNRTEVEPAFLQSTSNPQQWMQLALAEDKRRGNAVQVEMKKQKAAHFAEMKDDGGLGWLWGRRVIILGDSVDRFMIQFLCEEFGRGMRQPKPHTTATCAIPTLNLTLIHWHFPGSFTYKPEWWWMEDMEEVAFEERWESMWAPLLETTGRGPTGQPDLLLWQNGLWDQRALWEAAEAHFGEEDPMGERKRQLVWQEIRFVAARTKKMVRRLSERFPDVPTMFRAMTVHRESDATDASIYELDRLSRAVAEQADHEVFEWGRIITSLSMLYKDQTHPGKGPGSWLWSNMILEYLARSAGYGDSARSPYFDGWDACHSYLAGWGGR</sequence>
<organism evidence="2 3">
    <name type="scientific">Sodiomyces alkalinus (strain CBS 110278 / VKM F-3762 / F11)</name>
    <name type="common">Alkaliphilic filamentous fungus</name>
    <dbReference type="NCBI Taxonomy" id="1314773"/>
    <lineage>
        <taxon>Eukaryota</taxon>
        <taxon>Fungi</taxon>
        <taxon>Dikarya</taxon>
        <taxon>Ascomycota</taxon>
        <taxon>Pezizomycotina</taxon>
        <taxon>Sordariomycetes</taxon>
        <taxon>Hypocreomycetidae</taxon>
        <taxon>Glomerellales</taxon>
        <taxon>Plectosphaerellaceae</taxon>
        <taxon>Sodiomyces</taxon>
    </lineage>
</organism>
<gene>
    <name evidence="2" type="ORF">SODALDRAFT_337162</name>
</gene>
<keyword evidence="3" id="KW-1185">Reference proteome</keyword>
<dbReference type="AlphaFoldDB" id="A0A3N2PN21"/>
<proteinExistence type="predicted"/>
<evidence type="ECO:0000313" key="3">
    <source>
        <dbReference type="Proteomes" id="UP000272025"/>
    </source>
</evidence>
<name>A0A3N2PN21_SODAK</name>
<accession>A0A3N2PN21</accession>
<keyword evidence="1" id="KW-1133">Transmembrane helix</keyword>
<dbReference type="OrthoDB" id="2588793at2759"/>
<feature type="transmembrane region" description="Helical" evidence="1">
    <location>
        <begin position="12"/>
        <end position="30"/>
    </location>
</feature>
<protein>
    <submittedName>
        <fullName evidence="2">Uncharacterized protein</fullName>
    </submittedName>
</protein>
<keyword evidence="1" id="KW-0472">Membrane</keyword>
<dbReference type="EMBL" id="ML119060">
    <property type="protein sequence ID" value="ROT35915.1"/>
    <property type="molecule type" value="Genomic_DNA"/>
</dbReference>
<dbReference type="Proteomes" id="UP000272025">
    <property type="component" value="Unassembled WGS sequence"/>
</dbReference>
<reference evidence="2 3" key="1">
    <citation type="journal article" date="2018" name="Mol. Ecol.">
        <title>The obligate alkalophilic soda-lake fungus Sodiomyces alkalinus has shifted to a protein diet.</title>
        <authorList>
            <person name="Grum-Grzhimaylo A.A."/>
            <person name="Falkoski D.L."/>
            <person name="van den Heuvel J."/>
            <person name="Valero-Jimenez C.A."/>
            <person name="Min B."/>
            <person name="Choi I.G."/>
            <person name="Lipzen A."/>
            <person name="Daum C.G."/>
            <person name="Aanen D.K."/>
            <person name="Tsang A."/>
            <person name="Henrissat B."/>
            <person name="Bilanenko E.N."/>
            <person name="de Vries R.P."/>
            <person name="van Kan J.A.L."/>
            <person name="Grigoriev I.V."/>
            <person name="Debets A.J.M."/>
        </authorList>
    </citation>
    <scope>NUCLEOTIDE SEQUENCE [LARGE SCALE GENOMIC DNA]</scope>
    <source>
        <strain evidence="2 3">F11</strain>
    </source>
</reference>
<evidence type="ECO:0000256" key="1">
    <source>
        <dbReference type="SAM" id="Phobius"/>
    </source>
</evidence>
<dbReference type="STRING" id="1314773.A0A3N2PN21"/>
<evidence type="ECO:0000313" key="2">
    <source>
        <dbReference type="EMBL" id="ROT35915.1"/>
    </source>
</evidence>
<dbReference type="RefSeq" id="XP_028463721.1">
    <property type="nucleotide sequence ID" value="XM_028612655.1"/>
</dbReference>
<keyword evidence="1" id="KW-0812">Transmembrane</keyword>
<dbReference type="GeneID" id="39581133"/>